<organism evidence="8 9">
    <name type="scientific">Aureobasidium melanogenum</name>
    <name type="common">Aureobasidium pullulans var. melanogenum</name>
    <dbReference type="NCBI Taxonomy" id="46634"/>
    <lineage>
        <taxon>Eukaryota</taxon>
        <taxon>Fungi</taxon>
        <taxon>Dikarya</taxon>
        <taxon>Ascomycota</taxon>
        <taxon>Pezizomycotina</taxon>
        <taxon>Dothideomycetes</taxon>
        <taxon>Dothideomycetidae</taxon>
        <taxon>Dothideales</taxon>
        <taxon>Saccotheciaceae</taxon>
        <taxon>Aureobasidium</taxon>
    </lineage>
</organism>
<keyword evidence="3 6" id="KW-1133">Transmembrane helix</keyword>
<evidence type="ECO:0000256" key="6">
    <source>
        <dbReference type="SAM" id="Phobius"/>
    </source>
</evidence>
<dbReference type="InterPro" id="IPR021109">
    <property type="entry name" value="Peptidase_aspartic_dom_sf"/>
</dbReference>
<dbReference type="Pfam" id="PF00026">
    <property type="entry name" value="Asp"/>
    <property type="match status" value="1"/>
</dbReference>
<comment type="caution">
    <text evidence="8">The sequence shown here is derived from an EMBL/GenBank/DDBJ whole genome shotgun (WGS) entry which is preliminary data.</text>
</comment>
<dbReference type="InterPro" id="IPR051694">
    <property type="entry name" value="Immunoregulatory_rcpt-like"/>
</dbReference>
<dbReference type="AlphaFoldDB" id="A0A9P8GIJ5"/>
<sequence length="489" mass="52255">MVPSLLSNNTFVYDSQSPCDTLQGTLAQAQCSTWRGGFFDHNDSTSYEAASNMSASEFDVSDTFVNATSAIWSTDMFHFTSNISSKVAFGIRRAANIDFYHSQHILGLGASSTLLSTLKEAGIIASRSWSVYWGNSGAPDTQKNGTFVLGGYDSTKVTGQNYSFPLTYDSSCPSGLVVLIAGLSLTFPNGTTANLFQSAASSLRACIEPDYPVLITLPRDPYYDNLQLAAGIPDYSDYRSPGINYEGVTYPSDYHLDFGMSISLQSGPSISIANSQVAQPDATILSDGLINYTSTLNEVNIIPLYNQTENDMVQLGRQFLSGAYLMVNQDTGIFTLWEAIYSPDEDLVAIDAQGQVFSPTCASTTSNNTTSGSTGSASPTPTPKTSTGTIVGAVVGGIAGVGLLVGLGIFLWKRSRKNKAISAAGSGAYFHDKDEKAIPLYDYSAAKMNDPAYELRGNPVNEMSGQHSPKEKSKSPTTKSGVHELGDSY</sequence>
<dbReference type="Proteomes" id="UP000767238">
    <property type="component" value="Unassembled WGS sequence"/>
</dbReference>
<feature type="non-terminal residue" evidence="8">
    <location>
        <position position="489"/>
    </location>
</feature>
<keyword evidence="4 6" id="KW-0472">Membrane</keyword>
<dbReference type="PROSITE" id="PS51767">
    <property type="entry name" value="PEPTIDASE_A1"/>
    <property type="match status" value="1"/>
</dbReference>
<evidence type="ECO:0000259" key="7">
    <source>
        <dbReference type="PROSITE" id="PS51767"/>
    </source>
</evidence>
<dbReference type="SUPFAM" id="SSF50630">
    <property type="entry name" value="Acid proteases"/>
    <property type="match status" value="1"/>
</dbReference>
<feature type="region of interest" description="Disordered" evidence="5">
    <location>
        <begin position="362"/>
        <end position="385"/>
    </location>
</feature>
<evidence type="ECO:0000256" key="1">
    <source>
        <dbReference type="ARBA" id="ARBA00004167"/>
    </source>
</evidence>
<evidence type="ECO:0000313" key="9">
    <source>
        <dbReference type="Proteomes" id="UP000767238"/>
    </source>
</evidence>
<evidence type="ECO:0000256" key="4">
    <source>
        <dbReference type="ARBA" id="ARBA00023136"/>
    </source>
</evidence>
<reference evidence="8" key="1">
    <citation type="journal article" date="2021" name="J Fungi (Basel)">
        <title>Virulence traits and population genomics of the black yeast Aureobasidium melanogenum.</title>
        <authorList>
            <person name="Cernosa A."/>
            <person name="Sun X."/>
            <person name="Gostincar C."/>
            <person name="Fang C."/>
            <person name="Gunde-Cimerman N."/>
            <person name="Song Z."/>
        </authorList>
    </citation>
    <scope>NUCLEOTIDE SEQUENCE</scope>
    <source>
        <strain evidence="8">EXF-8016</strain>
    </source>
</reference>
<evidence type="ECO:0000256" key="2">
    <source>
        <dbReference type="ARBA" id="ARBA00022692"/>
    </source>
</evidence>
<comment type="subcellular location">
    <subcellularLocation>
        <location evidence="1">Membrane</location>
        <topology evidence="1">Single-pass membrane protein</topology>
    </subcellularLocation>
</comment>
<feature type="transmembrane region" description="Helical" evidence="6">
    <location>
        <begin position="390"/>
        <end position="412"/>
    </location>
</feature>
<dbReference type="CDD" id="cd12087">
    <property type="entry name" value="TM_EGFR-like"/>
    <property type="match status" value="1"/>
</dbReference>
<feature type="region of interest" description="Disordered" evidence="5">
    <location>
        <begin position="454"/>
        <end position="489"/>
    </location>
</feature>
<dbReference type="OrthoDB" id="5361565at2759"/>
<keyword evidence="2 6" id="KW-0812">Transmembrane</keyword>
<evidence type="ECO:0000256" key="5">
    <source>
        <dbReference type="SAM" id="MobiDB-lite"/>
    </source>
</evidence>
<gene>
    <name evidence="8" type="ORF">KCV03_g3684</name>
</gene>
<evidence type="ECO:0000256" key="3">
    <source>
        <dbReference type="ARBA" id="ARBA00022989"/>
    </source>
</evidence>
<dbReference type="GO" id="GO:0071944">
    <property type="term" value="C:cell periphery"/>
    <property type="evidence" value="ECO:0007669"/>
    <property type="project" value="UniProtKB-ARBA"/>
</dbReference>
<dbReference type="GO" id="GO:0016020">
    <property type="term" value="C:membrane"/>
    <property type="evidence" value="ECO:0007669"/>
    <property type="project" value="UniProtKB-SubCell"/>
</dbReference>
<dbReference type="EMBL" id="JAHFYH010000020">
    <property type="protein sequence ID" value="KAH0224255.1"/>
    <property type="molecule type" value="Genomic_DNA"/>
</dbReference>
<protein>
    <recommendedName>
        <fullName evidence="7">Peptidase A1 domain-containing protein</fullName>
    </recommendedName>
</protein>
<dbReference type="InterPro" id="IPR033121">
    <property type="entry name" value="PEPTIDASE_A1"/>
</dbReference>
<evidence type="ECO:0000313" key="8">
    <source>
        <dbReference type="EMBL" id="KAH0224255.1"/>
    </source>
</evidence>
<reference evidence="8" key="2">
    <citation type="submission" date="2021-08" db="EMBL/GenBank/DDBJ databases">
        <authorList>
            <person name="Gostincar C."/>
            <person name="Sun X."/>
            <person name="Song Z."/>
            <person name="Gunde-Cimerman N."/>
        </authorList>
    </citation>
    <scope>NUCLEOTIDE SEQUENCE</scope>
    <source>
        <strain evidence="8">EXF-8016</strain>
    </source>
</reference>
<dbReference type="Gene3D" id="2.40.70.10">
    <property type="entry name" value="Acid Proteases"/>
    <property type="match status" value="1"/>
</dbReference>
<accession>A0A9P8GIJ5</accession>
<dbReference type="PANTHER" id="PTHR15549:SF6">
    <property type="entry name" value="MID2 DOMAIN-CONTAINING PROTEIN"/>
    <property type="match status" value="1"/>
</dbReference>
<feature type="domain" description="Peptidase A1" evidence="7">
    <location>
        <begin position="1"/>
        <end position="337"/>
    </location>
</feature>
<proteinExistence type="predicted"/>
<dbReference type="PANTHER" id="PTHR15549">
    <property type="entry name" value="PAIRED IMMUNOGLOBULIN-LIKE TYPE 2 RECEPTOR"/>
    <property type="match status" value="1"/>
</dbReference>
<name>A0A9P8GIJ5_AURME</name>